<feature type="domain" description="Alpha/beta hydrolase fold-3" evidence="5">
    <location>
        <begin position="114"/>
        <end position="315"/>
    </location>
</feature>
<evidence type="ECO:0000256" key="2">
    <source>
        <dbReference type="ARBA" id="ARBA00022801"/>
    </source>
</evidence>
<dbReference type="InterPro" id="IPR013094">
    <property type="entry name" value="AB_hydrolase_3"/>
</dbReference>
<evidence type="ECO:0000256" key="3">
    <source>
        <dbReference type="PROSITE-ProRule" id="PRU10038"/>
    </source>
</evidence>
<feature type="region of interest" description="Disordered" evidence="4">
    <location>
        <begin position="63"/>
        <end position="103"/>
    </location>
</feature>
<dbReference type="EMBL" id="JAZDUF010000005">
    <property type="protein sequence ID" value="MEE3852327.1"/>
    <property type="molecule type" value="Genomic_DNA"/>
</dbReference>
<dbReference type="RefSeq" id="WP_330434394.1">
    <property type="nucleotide sequence ID" value="NZ_JAZDUF010000005.1"/>
</dbReference>
<keyword evidence="2 6" id="KW-0378">Hydrolase</keyword>
<comment type="caution">
    <text evidence="6">The sequence shown here is derived from an EMBL/GenBank/DDBJ whole genome shotgun (WGS) entry which is preliminary data.</text>
</comment>
<dbReference type="GO" id="GO:0016787">
    <property type="term" value="F:hydrolase activity"/>
    <property type="evidence" value="ECO:0007669"/>
    <property type="project" value="UniProtKB-KW"/>
</dbReference>
<organism evidence="6 7">
    <name type="scientific">Gordonia sesuvii</name>
    <dbReference type="NCBI Taxonomy" id="3116777"/>
    <lineage>
        <taxon>Bacteria</taxon>
        <taxon>Bacillati</taxon>
        <taxon>Actinomycetota</taxon>
        <taxon>Actinomycetes</taxon>
        <taxon>Mycobacteriales</taxon>
        <taxon>Gordoniaceae</taxon>
        <taxon>Gordonia</taxon>
    </lineage>
</organism>
<dbReference type="Gene3D" id="3.40.50.1820">
    <property type="entry name" value="alpha/beta hydrolase"/>
    <property type="match status" value="1"/>
</dbReference>
<dbReference type="Pfam" id="PF07859">
    <property type="entry name" value="Abhydrolase_3"/>
    <property type="match status" value="1"/>
</dbReference>
<comment type="similarity">
    <text evidence="1">Belongs to the 'GDXG' lipolytic enzyme family.</text>
</comment>
<evidence type="ECO:0000313" key="6">
    <source>
        <dbReference type="EMBL" id="MEE3852327.1"/>
    </source>
</evidence>
<dbReference type="PANTHER" id="PTHR48081:SF30">
    <property type="entry name" value="ACETYL-HYDROLASE LIPR-RELATED"/>
    <property type="match status" value="1"/>
</dbReference>
<proteinExistence type="inferred from homology"/>
<dbReference type="PROSITE" id="PS01174">
    <property type="entry name" value="LIPASE_GDXG_SER"/>
    <property type="match status" value="1"/>
</dbReference>
<keyword evidence="7" id="KW-1185">Reference proteome</keyword>
<reference evidence="6 7" key="1">
    <citation type="submission" date="2024-01" db="EMBL/GenBank/DDBJ databases">
        <title>Draft genome sequence of Gordonia sp. LSe1-13.</title>
        <authorList>
            <person name="Suphannarot A."/>
            <person name="Mingma R."/>
        </authorList>
    </citation>
    <scope>NUCLEOTIDE SEQUENCE [LARGE SCALE GENOMIC DNA]</scope>
    <source>
        <strain evidence="6 7">LSe1-13</strain>
    </source>
</reference>
<protein>
    <submittedName>
        <fullName evidence="6">Alpha/beta hydrolase</fullName>
    </submittedName>
</protein>
<evidence type="ECO:0000313" key="7">
    <source>
        <dbReference type="Proteomes" id="UP001347146"/>
    </source>
</evidence>
<name>A0ABU7MGT7_9ACTN</name>
<evidence type="ECO:0000256" key="1">
    <source>
        <dbReference type="ARBA" id="ARBA00010515"/>
    </source>
</evidence>
<dbReference type="InterPro" id="IPR033140">
    <property type="entry name" value="Lipase_GDXG_put_SER_AS"/>
</dbReference>
<accession>A0ABU7MGT7</accession>
<dbReference type="InterPro" id="IPR050300">
    <property type="entry name" value="GDXG_lipolytic_enzyme"/>
</dbReference>
<dbReference type="Proteomes" id="UP001347146">
    <property type="component" value="Unassembled WGS sequence"/>
</dbReference>
<gene>
    <name evidence="6" type="ORF">VZC37_18445</name>
</gene>
<evidence type="ECO:0000256" key="4">
    <source>
        <dbReference type="SAM" id="MobiDB-lite"/>
    </source>
</evidence>
<evidence type="ECO:0000259" key="5">
    <source>
        <dbReference type="Pfam" id="PF07859"/>
    </source>
</evidence>
<sequence>MSVRSTDQQWRPDGPGSVRARAVNTYLARVAHPLMVASMGRAGPSPRRISAMRPGLNRSLVALSPTPAGTRVDPVRDRRTRGDGVPAGQVRGEWVSAHGGPPQPATPHDARIIYYLHGSGYVVCSARTHRGLVARLSRRTGWSAFSLDYRLAPEHRFPTAGDDAIRGYHWLLDQGYQPDQIVVAGDSAGGHLALDLIADNHARGVGQPRAMVMFSPLYDPTFDLAVANQARGARDPIIDAVAAQRILQLYTGTAEPDHPRMRIALDDTMALPPTLIQVGGLEVMGDDARAIARVMRTAGGDVRLQEWPGQGHVFQMFGRLIPESRLALREATRFMSTC</sequence>
<dbReference type="PANTHER" id="PTHR48081">
    <property type="entry name" value="AB HYDROLASE SUPERFAMILY PROTEIN C4A8.06C"/>
    <property type="match status" value="1"/>
</dbReference>
<feature type="active site" evidence="3">
    <location>
        <position position="187"/>
    </location>
</feature>
<feature type="compositionally biased region" description="Basic and acidic residues" evidence="4">
    <location>
        <begin position="73"/>
        <end position="82"/>
    </location>
</feature>
<dbReference type="InterPro" id="IPR029058">
    <property type="entry name" value="AB_hydrolase_fold"/>
</dbReference>
<dbReference type="SUPFAM" id="SSF53474">
    <property type="entry name" value="alpha/beta-Hydrolases"/>
    <property type="match status" value="1"/>
</dbReference>